<dbReference type="EMBL" id="BJZO01000043">
    <property type="protein sequence ID" value="GEO81638.1"/>
    <property type="molecule type" value="Genomic_DNA"/>
</dbReference>
<evidence type="ECO:0000256" key="5">
    <source>
        <dbReference type="ARBA" id="ARBA00022605"/>
    </source>
</evidence>
<comment type="similarity">
    <text evidence="10">Belongs to the TrpC family.</text>
</comment>
<dbReference type="GO" id="GO:0004640">
    <property type="term" value="F:phosphoribosylanthranilate isomerase activity"/>
    <property type="evidence" value="ECO:0007669"/>
    <property type="project" value="TreeGrafter"/>
</dbReference>
<evidence type="ECO:0000313" key="12">
    <source>
        <dbReference type="EMBL" id="GEO81638.1"/>
    </source>
</evidence>
<dbReference type="PROSITE" id="PS00614">
    <property type="entry name" value="IGPS"/>
    <property type="match status" value="1"/>
</dbReference>
<evidence type="ECO:0000256" key="1">
    <source>
        <dbReference type="ARBA" id="ARBA00001633"/>
    </source>
</evidence>
<dbReference type="InterPro" id="IPR011060">
    <property type="entry name" value="RibuloseP-bd_barrel"/>
</dbReference>
<sequence>MSDALRALCATARASVDERRRALSPAELEARIQEAPAPRGFAAALTRVAGQGRPALIAEIKKASPSAGLIRPDFDPVALARAYQEAGAACLSVLTEESRFQGSPAYLIAAREAVALPVLRKDFMVDPWQVLEARAMGADAILVILAALDDARAREIEAVAHEHGMDVLAEVHDEAELERALACLTTPLIGVNNRNLKTLVTDLATTERLAPLVPQDRVLVAESGLRTPADLARMQAVGAQRFLIGEHFMRQPDVGAAVRALIG</sequence>
<dbReference type="Proteomes" id="UP000321567">
    <property type="component" value="Unassembled WGS sequence"/>
</dbReference>
<evidence type="ECO:0000256" key="3">
    <source>
        <dbReference type="ARBA" id="ARBA00012362"/>
    </source>
</evidence>
<dbReference type="NCBIfam" id="NF001373">
    <property type="entry name" value="PRK00278.1-6"/>
    <property type="match status" value="1"/>
</dbReference>
<dbReference type="InterPro" id="IPR013798">
    <property type="entry name" value="Indole-3-glycerol_P_synth_dom"/>
</dbReference>
<dbReference type="InterPro" id="IPR001468">
    <property type="entry name" value="Indole-3-GlycerolPSynthase_CS"/>
</dbReference>
<keyword evidence="8 10" id="KW-0057">Aromatic amino acid biosynthesis</keyword>
<evidence type="ECO:0000256" key="4">
    <source>
        <dbReference type="ARBA" id="ARBA00018080"/>
    </source>
</evidence>
<dbReference type="OrthoDB" id="9804217at2"/>
<evidence type="ECO:0000256" key="9">
    <source>
        <dbReference type="ARBA" id="ARBA00023239"/>
    </source>
</evidence>
<keyword evidence="6 10" id="KW-0210">Decarboxylase</keyword>
<comment type="caution">
    <text evidence="12">The sequence shown here is derived from an EMBL/GenBank/DDBJ whole genome shotgun (WGS) entry which is preliminary data.</text>
</comment>
<dbReference type="PANTHER" id="PTHR22854">
    <property type="entry name" value="TRYPTOPHAN BIOSYNTHESIS PROTEIN"/>
    <property type="match status" value="1"/>
</dbReference>
<keyword evidence="13" id="KW-1185">Reference proteome</keyword>
<protein>
    <recommendedName>
        <fullName evidence="4 10">Indole-3-glycerol phosphate synthase</fullName>
        <shortName evidence="10">IGPS</shortName>
        <ecNumber evidence="3 10">4.1.1.48</ecNumber>
    </recommendedName>
</protein>
<reference evidence="12 13" key="1">
    <citation type="submission" date="2019-07" db="EMBL/GenBank/DDBJ databases">
        <title>Whole genome shotgun sequence of Rhodospirillum oryzae NBRC 107573.</title>
        <authorList>
            <person name="Hosoyama A."/>
            <person name="Uohara A."/>
            <person name="Ohji S."/>
            <person name="Ichikawa N."/>
        </authorList>
    </citation>
    <scope>NUCLEOTIDE SEQUENCE [LARGE SCALE GENOMIC DNA]</scope>
    <source>
        <strain evidence="12 13">NBRC 107573</strain>
    </source>
</reference>
<evidence type="ECO:0000256" key="7">
    <source>
        <dbReference type="ARBA" id="ARBA00022822"/>
    </source>
</evidence>
<evidence type="ECO:0000256" key="6">
    <source>
        <dbReference type="ARBA" id="ARBA00022793"/>
    </source>
</evidence>
<organism evidence="12 13">
    <name type="scientific">Pararhodospirillum oryzae</name>
    <dbReference type="NCBI Taxonomy" id="478448"/>
    <lineage>
        <taxon>Bacteria</taxon>
        <taxon>Pseudomonadati</taxon>
        <taxon>Pseudomonadota</taxon>
        <taxon>Alphaproteobacteria</taxon>
        <taxon>Rhodospirillales</taxon>
        <taxon>Rhodospirillaceae</taxon>
        <taxon>Pararhodospirillum</taxon>
    </lineage>
</organism>
<evidence type="ECO:0000313" key="13">
    <source>
        <dbReference type="Proteomes" id="UP000321567"/>
    </source>
</evidence>
<dbReference type="CDD" id="cd00331">
    <property type="entry name" value="IGPS"/>
    <property type="match status" value="1"/>
</dbReference>
<dbReference type="RefSeq" id="WP_147163672.1">
    <property type="nucleotide sequence ID" value="NZ_BJZO01000043.1"/>
</dbReference>
<evidence type="ECO:0000259" key="11">
    <source>
        <dbReference type="Pfam" id="PF00218"/>
    </source>
</evidence>
<dbReference type="Pfam" id="PF00218">
    <property type="entry name" value="IGPS"/>
    <property type="match status" value="1"/>
</dbReference>
<gene>
    <name evidence="10 12" type="primary">trpC</name>
    <name evidence="12" type="ORF">ROR02_17690</name>
</gene>
<dbReference type="HAMAP" id="MF_00134_B">
    <property type="entry name" value="IGPS_B"/>
    <property type="match status" value="1"/>
</dbReference>
<dbReference type="NCBIfam" id="NF001377">
    <property type="entry name" value="PRK00278.2-4"/>
    <property type="match status" value="1"/>
</dbReference>
<name>A0A512H887_9PROT</name>
<evidence type="ECO:0000256" key="2">
    <source>
        <dbReference type="ARBA" id="ARBA00004696"/>
    </source>
</evidence>
<evidence type="ECO:0000256" key="8">
    <source>
        <dbReference type="ARBA" id="ARBA00023141"/>
    </source>
</evidence>
<dbReference type="GO" id="GO:0000162">
    <property type="term" value="P:L-tryptophan biosynthetic process"/>
    <property type="evidence" value="ECO:0007669"/>
    <property type="project" value="UniProtKB-UniRule"/>
</dbReference>
<dbReference type="InterPro" id="IPR045186">
    <property type="entry name" value="Indole-3-glycerol_P_synth"/>
</dbReference>
<dbReference type="Gene3D" id="3.20.20.70">
    <property type="entry name" value="Aldolase class I"/>
    <property type="match status" value="1"/>
</dbReference>
<dbReference type="InterPro" id="IPR013785">
    <property type="entry name" value="Aldolase_TIM"/>
</dbReference>
<accession>A0A512H887</accession>
<dbReference type="UniPathway" id="UPA00035">
    <property type="reaction ID" value="UER00043"/>
</dbReference>
<dbReference type="PANTHER" id="PTHR22854:SF2">
    <property type="entry name" value="INDOLE-3-GLYCEROL-PHOSPHATE SYNTHASE"/>
    <property type="match status" value="1"/>
</dbReference>
<proteinExistence type="inferred from homology"/>
<comment type="catalytic activity">
    <reaction evidence="1 10">
        <text>1-(2-carboxyphenylamino)-1-deoxy-D-ribulose 5-phosphate + H(+) = (1S,2R)-1-C-(indol-3-yl)glycerol 3-phosphate + CO2 + H2O</text>
        <dbReference type="Rhea" id="RHEA:23476"/>
        <dbReference type="ChEBI" id="CHEBI:15377"/>
        <dbReference type="ChEBI" id="CHEBI:15378"/>
        <dbReference type="ChEBI" id="CHEBI:16526"/>
        <dbReference type="ChEBI" id="CHEBI:58613"/>
        <dbReference type="ChEBI" id="CHEBI:58866"/>
        <dbReference type="EC" id="4.1.1.48"/>
    </reaction>
</comment>
<dbReference type="EC" id="4.1.1.48" evidence="3 10"/>
<comment type="pathway">
    <text evidence="2 10">Amino-acid biosynthesis; L-tryptophan biosynthesis; L-tryptophan from chorismate: step 4/5.</text>
</comment>
<keyword evidence="5 10" id="KW-0028">Amino-acid biosynthesis</keyword>
<feature type="domain" description="Indole-3-glycerol phosphate synthase" evidence="11">
    <location>
        <begin position="7"/>
        <end position="261"/>
    </location>
</feature>
<dbReference type="AlphaFoldDB" id="A0A512H887"/>
<keyword evidence="9 10" id="KW-0456">Lyase</keyword>
<dbReference type="SUPFAM" id="SSF51366">
    <property type="entry name" value="Ribulose-phoshate binding barrel"/>
    <property type="match status" value="1"/>
</dbReference>
<evidence type="ECO:0000256" key="10">
    <source>
        <dbReference type="HAMAP-Rule" id="MF_00134"/>
    </source>
</evidence>
<dbReference type="FunFam" id="3.20.20.70:FF:000024">
    <property type="entry name" value="Indole-3-glycerol phosphate synthase"/>
    <property type="match status" value="1"/>
</dbReference>
<dbReference type="NCBIfam" id="NF001370">
    <property type="entry name" value="PRK00278.1-2"/>
    <property type="match status" value="1"/>
</dbReference>
<dbReference type="GO" id="GO:0004425">
    <property type="term" value="F:indole-3-glycerol-phosphate synthase activity"/>
    <property type="evidence" value="ECO:0007669"/>
    <property type="project" value="UniProtKB-UniRule"/>
</dbReference>
<keyword evidence="7 10" id="KW-0822">Tryptophan biosynthesis</keyword>